<keyword evidence="3" id="KW-1185">Reference proteome</keyword>
<sequence>MSSVLALALVAVFSLACGQGAGEVVGVGGLVTPPGGTLIRGVPRAMMEKSPYFYFYRPRGFTGLQKPVEEEGLVNLRPGPLVARAEEPLIPPREVPVTGVYRQYSNLGQYGNLAQYPESTLYGGYGYSNLPYNYGYPYYYGTTIGYGYGLPQPQLVGGGGQIVI</sequence>
<comment type="caution">
    <text evidence="2">The sequence shown here is derived from an EMBL/GenBank/DDBJ whole genome shotgun (WGS) entry which is preliminary data.</text>
</comment>
<accession>A0A8J2KYV2</accession>
<dbReference type="AlphaFoldDB" id="A0A8J2KYV2"/>
<dbReference type="Proteomes" id="UP000708208">
    <property type="component" value="Unassembled WGS sequence"/>
</dbReference>
<reference evidence="2" key="1">
    <citation type="submission" date="2021-06" db="EMBL/GenBank/DDBJ databases">
        <authorList>
            <person name="Hodson N. C."/>
            <person name="Mongue J. A."/>
            <person name="Jaron S. K."/>
        </authorList>
    </citation>
    <scope>NUCLEOTIDE SEQUENCE</scope>
</reference>
<name>A0A8J2KYV2_9HEXA</name>
<feature type="chain" id="PRO_5035199864" evidence="1">
    <location>
        <begin position="23"/>
        <end position="164"/>
    </location>
</feature>
<dbReference type="EMBL" id="CAJVCH010524953">
    <property type="protein sequence ID" value="CAG7821950.1"/>
    <property type="molecule type" value="Genomic_DNA"/>
</dbReference>
<proteinExistence type="predicted"/>
<evidence type="ECO:0000256" key="1">
    <source>
        <dbReference type="SAM" id="SignalP"/>
    </source>
</evidence>
<feature type="signal peptide" evidence="1">
    <location>
        <begin position="1"/>
        <end position="22"/>
    </location>
</feature>
<protein>
    <submittedName>
        <fullName evidence="2">Uncharacterized protein</fullName>
    </submittedName>
</protein>
<evidence type="ECO:0000313" key="2">
    <source>
        <dbReference type="EMBL" id="CAG7821950.1"/>
    </source>
</evidence>
<organism evidence="2 3">
    <name type="scientific">Allacma fusca</name>
    <dbReference type="NCBI Taxonomy" id="39272"/>
    <lineage>
        <taxon>Eukaryota</taxon>
        <taxon>Metazoa</taxon>
        <taxon>Ecdysozoa</taxon>
        <taxon>Arthropoda</taxon>
        <taxon>Hexapoda</taxon>
        <taxon>Collembola</taxon>
        <taxon>Symphypleona</taxon>
        <taxon>Sminthuridae</taxon>
        <taxon>Allacma</taxon>
    </lineage>
</organism>
<gene>
    <name evidence="2" type="ORF">AFUS01_LOCUS32252</name>
</gene>
<keyword evidence="1" id="KW-0732">Signal</keyword>
<evidence type="ECO:0000313" key="3">
    <source>
        <dbReference type="Proteomes" id="UP000708208"/>
    </source>
</evidence>